<reference evidence="2" key="1">
    <citation type="submission" date="2021-03" db="EMBL/GenBank/DDBJ databases">
        <title>Acanthopleuribacteraceae sp. M133.</title>
        <authorList>
            <person name="Wang G."/>
        </authorList>
    </citation>
    <scope>NUCLEOTIDE SEQUENCE</scope>
    <source>
        <strain evidence="2">M133</strain>
    </source>
</reference>
<dbReference type="EMBL" id="CP071793">
    <property type="protein sequence ID" value="QTD51229.1"/>
    <property type="molecule type" value="Genomic_DNA"/>
</dbReference>
<gene>
    <name evidence="2" type="ORF">J3U87_02065</name>
</gene>
<name>A0A8A4TMM3_SULCO</name>
<dbReference type="InterPro" id="IPR036515">
    <property type="entry name" value="Transposase_17_sf"/>
</dbReference>
<sequence>MEKISTKPFYRRHLPHWNPANATYFVTIRLAGSVPKVVLQNYREEMKTQEIPRTERFKRRRTWFRKFESLLHHDPVGPVWLSQPTVAQMVVDCLHYRHGKVYSLDCFCIMPNHLHLIFCPLKSGSGLSSKVSSPSLPGIMHSLKSYTAHQANKILGREGPFWAQESFDHWLRSPAHWRLAVDYVLDNPVKAGFVEAWQQYPWCFTRF</sequence>
<dbReference type="RefSeq" id="WP_237381360.1">
    <property type="nucleotide sequence ID" value="NZ_CP071793.1"/>
</dbReference>
<dbReference type="Proteomes" id="UP000663929">
    <property type="component" value="Chromosome"/>
</dbReference>
<organism evidence="2 3">
    <name type="scientific">Sulfidibacter corallicola</name>
    <dbReference type="NCBI Taxonomy" id="2818388"/>
    <lineage>
        <taxon>Bacteria</taxon>
        <taxon>Pseudomonadati</taxon>
        <taxon>Acidobacteriota</taxon>
        <taxon>Holophagae</taxon>
        <taxon>Acanthopleuribacterales</taxon>
        <taxon>Acanthopleuribacteraceae</taxon>
        <taxon>Sulfidibacter</taxon>
    </lineage>
</organism>
<dbReference type="KEGG" id="scor:J3U87_02065"/>
<feature type="domain" description="Transposase IS200-like" evidence="1">
    <location>
        <begin position="19"/>
        <end position="187"/>
    </location>
</feature>
<dbReference type="SMART" id="SM01321">
    <property type="entry name" value="Y1_Tnp"/>
    <property type="match status" value="1"/>
</dbReference>
<evidence type="ECO:0000259" key="1">
    <source>
        <dbReference type="SMART" id="SM01321"/>
    </source>
</evidence>
<dbReference type="GO" id="GO:0004803">
    <property type="term" value="F:transposase activity"/>
    <property type="evidence" value="ECO:0007669"/>
    <property type="project" value="InterPro"/>
</dbReference>
<dbReference type="SUPFAM" id="SSF143422">
    <property type="entry name" value="Transposase IS200-like"/>
    <property type="match status" value="1"/>
</dbReference>
<evidence type="ECO:0000313" key="2">
    <source>
        <dbReference type="EMBL" id="QTD51229.1"/>
    </source>
</evidence>
<dbReference type="Gene3D" id="3.30.70.1290">
    <property type="entry name" value="Transposase IS200-like"/>
    <property type="match status" value="1"/>
</dbReference>
<dbReference type="PANTHER" id="PTHR36966">
    <property type="entry name" value="REP-ASSOCIATED TYROSINE TRANSPOSASE"/>
    <property type="match status" value="1"/>
</dbReference>
<dbReference type="PANTHER" id="PTHR36966:SF1">
    <property type="entry name" value="REP-ASSOCIATED TYROSINE TRANSPOSASE"/>
    <property type="match status" value="1"/>
</dbReference>
<dbReference type="InterPro" id="IPR002686">
    <property type="entry name" value="Transposase_17"/>
</dbReference>
<proteinExistence type="predicted"/>
<accession>A0A8A4TMM3</accession>
<evidence type="ECO:0000313" key="3">
    <source>
        <dbReference type="Proteomes" id="UP000663929"/>
    </source>
</evidence>
<dbReference type="GO" id="GO:0006313">
    <property type="term" value="P:DNA transposition"/>
    <property type="evidence" value="ECO:0007669"/>
    <property type="project" value="InterPro"/>
</dbReference>
<keyword evidence="3" id="KW-1185">Reference proteome</keyword>
<protein>
    <recommendedName>
        <fullName evidence="1">Transposase IS200-like domain-containing protein</fullName>
    </recommendedName>
</protein>
<dbReference type="AlphaFoldDB" id="A0A8A4TMM3"/>
<dbReference type="InterPro" id="IPR052715">
    <property type="entry name" value="RAYT_transposase"/>
</dbReference>
<dbReference type="GO" id="GO:0043565">
    <property type="term" value="F:sequence-specific DNA binding"/>
    <property type="evidence" value="ECO:0007669"/>
    <property type="project" value="TreeGrafter"/>
</dbReference>